<dbReference type="EMBL" id="QSBY01000006">
    <property type="protein sequence ID" value="RHW71911.1"/>
    <property type="molecule type" value="Genomic_DNA"/>
</dbReference>
<evidence type="ECO:0000313" key="3">
    <source>
        <dbReference type="EMBL" id="RHW72051.1"/>
    </source>
</evidence>
<proteinExistence type="predicted"/>
<dbReference type="AlphaFoldDB" id="A0A3L6L8N0"/>
<dbReference type="EMBL" id="QSBY01000006">
    <property type="protein sequence ID" value="RHW72096.1"/>
    <property type="molecule type" value="Genomic_DNA"/>
</dbReference>
<gene>
    <name evidence="1" type="ORF">DPX39_060064200</name>
    <name evidence="2" type="ORF">DPX39_060070300</name>
    <name evidence="4" type="ORF">DPX39_060076300</name>
    <name evidence="3" type="ORF">DPX39_060082500</name>
</gene>
<dbReference type="EMBL" id="QSBY01000006">
    <property type="protein sequence ID" value="RHW71943.1"/>
    <property type="molecule type" value="Genomic_DNA"/>
</dbReference>
<sequence length="198" mass="21198">MATLQAVSVNVDEKVEAIQTICDEREWLRKIQESLAARSLAAQTRLAQFQKEERILMLQATAATNPKEKALLTSLAATEGSRAAVLSNKINTELRPLEQIIEKINTRIGNLGTLLKLWPGDQSKFSNSATVAAGGNKIFDSATGGCKATADTTPINPSGGCEVTKNSADKLKQAAVDLHKIAKIKALATSDLNTNPRS</sequence>
<evidence type="ECO:0008006" key="6">
    <source>
        <dbReference type="Google" id="ProtNLM"/>
    </source>
</evidence>
<evidence type="ECO:0000313" key="4">
    <source>
        <dbReference type="EMBL" id="RHW72096.1"/>
    </source>
</evidence>
<evidence type="ECO:0000313" key="5">
    <source>
        <dbReference type="Proteomes" id="UP000266743"/>
    </source>
</evidence>
<protein>
    <recommendedName>
        <fullName evidence="6">Trypanosome variant surface glycoprotein (A-type)</fullName>
    </recommendedName>
</protein>
<comment type="caution">
    <text evidence="1">The sequence shown here is derived from an EMBL/GenBank/DDBJ whole genome shotgun (WGS) entry which is preliminary data.</text>
</comment>
<evidence type="ECO:0000313" key="2">
    <source>
        <dbReference type="EMBL" id="RHW71943.1"/>
    </source>
</evidence>
<name>A0A3L6L8N0_9TRYP</name>
<dbReference type="SUPFAM" id="SSF58087">
    <property type="entry name" value="Variant surface glycoprotein (N-terminal domain)"/>
    <property type="match status" value="1"/>
</dbReference>
<dbReference type="Proteomes" id="UP000266743">
    <property type="component" value="Chromosome 6"/>
</dbReference>
<organism evidence="1 5">
    <name type="scientific">Trypanosoma brucei equiperdum</name>
    <dbReference type="NCBI Taxonomy" id="630700"/>
    <lineage>
        <taxon>Eukaryota</taxon>
        <taxon>Discoba</taxon>
        <taxon>Euglenozoa</taxon>
        <taxon>Kinetoplastea</taxon>
        <taxon>Metakinetoplastina</taxon>
        <taxon>Trypanosomatida</taxon>
        <taxon>Trypanosomatidae</taxon>
        <taxon>Trypanosoma</taxon>
    </lineage>
</organism>
<dbReference type="EMBL" id="QSBY01000006">
    <property type="protein sequence ID" value="RHW72051.1"/>
    <property type="molecule type" value="Genomic_DNA"/>
</dbReference>
<evidence type="ECO:0000313" key="1">
    <source>
        <dbReference type="EMBL" id="RHW71911.1"/>
    </source>
</evidence>
<reference evidence="1 5" key="1">
    <citation type="submission" date="2018-09" db="EMBL/GenBank/DDBJ databases">
        <title>whole genome sequence of T. equiperdum IVM-t1 strain.</title>
        <authorList>
            <person name="Suganuma K."/>
        </authorList>
    </citation>
    <scope>NUCLEOTIDE SEQUENCE [LARGE SCALE GENOMIC DNA]</scope>
    <source>
        <strain evidence="1 5">IVM-t1</strain>
    </source>
</reference>
<accession>A0A3L6L8N0</accession>